<dbReference type="EMBL" id="JBHTAI010000039">
    <property type="protein sequence ID" value="MFC7153653.1"/>
    <property type="molecule type" value="Genomic_DNA"/>
</dbReference>
<dbReference type="InterPro" id="IPR011990">
    <property type="entry name" value="TPR-like_helical_dom_sf"/>
</dbReference>
<dbReference type="SUPFAM" id="SSF48452">
    <property type="entry name" value="TPR-like"/>
    <property type="match status" value="1"/>
</dbReference>
<keyword evidence="1" id="KW-0812">Transmembrane</keyword>
<dbReference type="Proteomes" id="UP001596378">
    <property type="component" value="Unassembled WGS sequence"/>
</dbReference>
<evidence type="ECO:0000256" key="1">
    <source>
        <dbReference type="SAM" id="Phobius"/>
    </source>
</evidence>
<evidence type="ECO:0000313" key="3">
    <source>
        <dbReference type="Proteomes" id="UP001596378"/>
    </source>
</evidence>
<feature type="transmembrane region" description="Helical" evidence="1">
    <location>
        <begin position="50"/>
        <end position="70"/>
    </location>
</feature>
<sequence length="308" mass="35262">MNCIQCRQPVADGSRYCSFCGTRIEELEEAAEEETSYGDIQSASANAGQLSIGVSLFLLVTVLAVAVSWIQDYTASKDTKILEVFGKYRAAIEMRLFPEGETEQMERKYAAATQQMEEGNYVEAIRLYEELGASSENEQQIYRAKLNISKNYLASNEYTKAISILKELQDHKEAAEFLKEVNFAYCVAQYEAGKFRHAKLLLTRIDDDKRTEEYLENAQLMIDFSGVWESKDQKVQVMFYGWNGRIVTETGLRTPKYNYIYVKAALKDGRLVGDDYTFEIKNKELIVKHASSKAQKYKKIADYAYDMM</sequence>
<proteinExistence type="predicted"/>
<organism evidence="2 3">
    <name type="scientific">Cohnella cellulosilytica</name>
    <dbReference type="NCBI Taxonomy" id="986710"/>
    <lineage>
        <taxon>Bacteria</taxon>
        <taxon>Bacillati</taxon>
        <taxon>Bacillota</taxon>
        <taxon>Bacilli</taxon>
        <taxon>Bacillales</taxon>
        <taxon>Paenibacillaceae</taxon>
        <taxon>Cohnella</taxon>
    </lineage>
</organism>
<accession>A0ABW2FKF2</accession>
<protein>
    <recommendedName>
        <fullName evidence="4">Zinc-ribbon domain-containing protein</fullName>
    </recommendedName>
</protein>
<dbReference type="RefSeq" id="WP_378051796.1">
    <property type="nucleotide sequence ID" value="NZ_JBHMDN010000036.1"/>
</dbReference>
<evidence type="ECO:0008006" key="4">
    <source>
        <dbReference type="Google" id="ProtNLM"/>
    </source>
</evidence>
<comment type="caution">
    <text evidence="2">The sequence shown here is derived from an EMBL/GenBank/DDBJ whole genome shotgun (WGS) entry which is preliminary data.</text>
</comment>
<keyword evidence="3" id="KW-1185">Reference proteome</keyword>
<keyword evidence="1" id="KW-1133">Transmembrane helix</keyword>
<dbReference type="Gene3D" id="1.25.40.10">
    <property type="entry name" value="Tetratricopeptide repeat domain"/>
    <property type="match status" value="1"/>
</dbReference>
<evidence type="ECO:0000313" key="2">
    <source>
        <dbReference type="EMBL" id="MFC7153653.1"/>
    </source>
</evidence>
<keyword evidence="1" id="KW-0472">Membrane</keyword>
<gene>
    <name evidence="2" type="ORF">ACFQMJ_34430</name>
</gene>
<reference evidence="3" key="1">
    <citation type="journal article" date="2019" name="Int. J. Syst. Evol. Microbiol.">
        <title>The Global Catalogue of Microorganisms (GCM) 10K type strain sequencing project: providing services to taxonomists for standard genome sequencing and annotation.</title>
        <authorList>
            <consortium name="The Broad Institute Genomics Platform"/>
            <consortium name="The Broad Institute Genome Sequencing Center for Infectious Disease"/>
            <person name="Wu L."/>
            <person name="Ma J."/>
        </authorList>
    </citation>
    <scope>NUCLEOTIDE SEQUENCE [LARGE SCALE GENOMIC DNA]</scope>
    <source>
        <strain evidence="3">KCTC 12907</strain>
    </source>
</reference>
<name>A0ABW2FKF2_9BACL</name>